<keyword evidence="2" id="KW-1185">Reference proteome</keyword>
<comment type="caution">
    <text evidence="1">The sequence shown here is derived from an EMBL/GenBank/DDBJ whole genome shotgun (WGS) entry which is preliminary data.</text>
</comment>
<name>A0A151A964_9EURY</name>
<dbReference type="PATRIC" id="fig|1008153.3.peg.3920"/>
<evidence type="ECO:0000313" key="2">
    <source>
        <dbReference type="Proteomes" id="UP000075321"/>
    </source>
</evidence>
<protein>
    <submittedName>
        <fullName evidence="1">Uncharacterized protein</fullName>
    </submittedName>
</protein>
<dbReference type="EMBL" id="LTAZ01000015">
    <property type="protein sequence ID" value="KYH24221.1"/>
    <property type="molecule type" value="Genomic_DNA"/>
</dbReference>
<dbReference type="AlphaFoldDB" id="A0A151A964"/>
<proteinExistence type="predicted"/>
<organism evidence="1 2">
    <name type="scientific">Halalkalicoccus paucihalophilus</name>
    <dbReference type="NCBI Taxonomy" id="1008153"/>
    <lineage>
        <taxon>Archaea</taxon>
        <taxon>Methanobacteriati</taxon>
        <taxon>Methanobacteriota</taxon>
        <taxon>Stenosarchaea group</taxon>
        <taxon>Halobacteria</taxon>
        <taxon>Halobacteriales</taxon>
        <taxon>Halococcaceae</taxon>
        <taxon>Halalkalicoccus</taxon>
    </lineage>
</organism>
<accession>A0A151A964</accession>
<gene>
    <name evidence="1" type="ORF">HAPAU_36920</name>
</gene>
<dbReference type="Proteomes" id="UP000075321">
    <property type="component" value="Unassembled WGS sequence"/>
</dbReference>
<sequence length="58" mass="6708">MRIWGHPKGIHVDQLIKVPWLVHEAGTRRETTAEEPHKTEVFVSEDIVTDRLESLGYV</sequence>
<reference evidence="1 2" key="1">
    <citation type="submission" date="2016-02" db="EMBL/GenBank/DDBJ databases">
        <title>Genome sequence of Halalkalicoccus paucihalophilus DSM 24557.</title>
        <authorList>
            <person name="Poehlein A."/>
            <person name="Daniel R."/>
        </authorList>
    </citation>
    <scope>NUCLEOTIDE SEQUENCE [LARGE SCALE GENOMIC DNA]</scope>
    <source>
        <strain evidence="1 2">DSM 24557</strain>
    </source>
</reference>
<evidence type="ECO:0000313" key="1">
    <source>
        <dbReference type="EMBL" id="KYH24221.1"/>
    </source>
</evidence>